<dbReference type="GO" id="GO:0005829">
    <property type="term" value="C:cytosol"/>
    <property type="evidence" value="ECO:0007669"/>
    <property type="project" value="TreeGrafter"/>
</dbReference>
<dbReference type="Gene3D" id="3.40.50.10860">
    <property type="entry name" value="Leucine Dehydrogenase, chain A, domain 1"/>
    <property type="match status" value="1"/>
</dbReference>
<dbReference type="PANTHER" id="PTHR21089">
    <property type="entry name" value="SHIKIMATE DEHYDROGENASE"/>
    <property type="match status" value="1"/>
</dbReference>
<dbReference type="CDD" id="cd01065">
    <property type="entry name" value="NAD_bind_Shikimate_DH"/>
    <property type="match status" value="1"/>
</dbReference>
<dbReference type="InterPro" id="IPR013708">
    <property type="entry name" value="Shikimate_DH-bd_N"/>
</dbReference>
<dbReference type="Pfam" id="PF01488">
    <property type="entry name" value="Shikimate_DH"/>
    <property type="match status" value="1"/>
</dbReference>
<feature type="domain" description="Shikimate dehydrogenase substrate binding N-terminal" evidence="8">
    <location>
        <begin position="12"/>
        <end position="94"/>
    </location>
</feature>
<dbReference type="EC" id="1.1.1.25" evidence="2"/>
<evidence type="ECO:0000256" key="5">
    <source>
        <dbReference type="ARBA" id="ARBA00023141"/>
    </source>
</evidence>
<evidence type="ECO:0000313" key="10">
    <source>
        <dbReference type="Proteomes" id="UP000317023"/>
    </source>
</evidence>
<evidence type="ECO:0000256" key="6">
    <source>
        <dbReference type="ARBA" id="ARBA00049442"/>
    </source>
</evidence>
<dbReference type="GO" id="GO:0009423">
    <property type="term" value="P:chorismate biosynthetic process"/>
    <property type="evidence" value="ECO:0007669"/>
    <property type="project" value="UniProtKB-UniPathway"/>
</dbReference>
<feature type="domain" description="Quinate/shikimate 5-dehydrogenase/glutamyl-tRNA reductase" evidence="7">
    <location>
        <begin position="122"/>
        <end position="195"/>
    </location>
</feature>
<sequence>MISGSTKTFYMIAHPIHHVRTPEIINPVFEARGIDAIMVPVHFTPEDFKTGWEAIRRTQNLGGIVVSVPFKELAYELSDEVDEMARPLGAVNVVRRTGAGKMVATNLDGDGFLGGMLNGGHDAKGRKTLVIGAGGAGKAISFALAGSGCASLRITDVNGDRAAALVDDISRRYGDLDVAVSGNALSDADLVVNATPCGLHPETDPLPLDTDLLRPGMIVADIVMKPRETPLLKAAVSAGCDVRYGAGMLDAQIDLMISYFGL</sequence>
<evidence type="ECO:0000256" key="4">
    <source>
        <dbReference type="ARBA" id="ARBA00023002"/>
    </source>
</evidence>
<dbReference type="InterPro" id="IPR046346">
    <property type="entry name" value="Aminoacid_DH-like_N_sf"/>
</dbReference>
<comment type="catalytic activity">
    <reaction evidence="6">
        <text>shikimate + NADP(+) = 3-dehydroshikimate + NADPH + H(+)</text>
        <dbReference type="Rhea" id="RHEA:17737"/>
        <dbReference type="ChEBI" id="CHEBI:15378"/>
        <dbReference type="ChEBI" id="CHEBI:16630"/>
        <dbReference type="ChEBI" id="CHEBI:36208"/>
        <dbReference type="ChEBI" id="CHEBI:57783"/>
        <dbReference type="ChEBI" id="CHEBI:58349"/>
        <dbReference type="EC" id="1.1.1.25"/>
    </reaction>
</comment>
<comment type="caution">
    <text evidence="9">The sequence shown here is derived from an EMBL/GenBank/DDBJ whole genome shotgun (WGS) entry which is preliminary data.</text>
</comment>
<dbReference type="UniPathway" id="UPA00053">
    <property type="reaction ID" value="UER00087"/>
</dbReference>
<dbReference type="GO" id="GO:0004764">
    <property type="term" value="F:shikimate 3-dehydrogenase (NADP+) activity"/>
    <property type="evidence" value="ECO:0007669"/>
    <property type="project" value="UniProtKB-EC"/>
</dbReference>
<dbReference type="SUPFAM" id="SSF51735">
    <property type="entry name" value="NAD(P)-binding Rossmann-fold domains"/>
    <property type="match status" value="1"/>
</dbReference>
<dbReference type="EMBL" id="SGOE01000011">
    <property type="protein sequence ID" value="TRB00892.1"/>
    <property type="molecule type" value="Genomic_DNA"/>
</dbReference>
<dbReference type="GO" id="GO:0050661">
    <property type="term" value="F:NADP binding"/>
    <property type="evidence" value="ECO:0007669"/>
    <property type="project" value="TreeGrafter"/>
</dbReference>
<dbReference type="GO" id="GO:0019632">
    <property type="term" value="P:shikimate metabolic process"/>
    <property type="evidence" value="ECO:0007669"/>
    <property type="project" value="TreeGrafter"/>
</dbReference>
<dbReference type="GO" id="GO:0009073">
    <property type="term" value="P:aromatic amino acid family biosynthetic process"/>
    <property type="evidence" value="ECO:0007669"/>
    <property type="project" value="UniProtKB-KW"/>
</dbReference>
<keyword evidence="4" id="KW-0560">Oxidoreductase</keyword>
<dbReference type="Pfam" id="PF08501">
    <property type="entry name" value="Shikimate_dh_N"/>
    <property type="match status" value="1"/>
</dbReference>
<dbReference type="InterPro" id="IPR036291">
    <property type="entry name" value="NAD(P)-bd_dom_sf"/>
</dbReference>
<evidence type="ECO:0000256" key="2">
    <source>
        <dbReference type="ARBA" id="ARBA00012962"/>
    </source>
</evidence>
<dbReference type="Gene3D" id="3.40.50.720">
    <property type="entry name" value="NAD(P)-binding Rossmann-like Domain"/>
    <property type="match status" value="1"/>
</dbReference>
<evidence type="ECO:0000259" key="8">
    <source>
        <dbReference type="Pfam" id="PF08501"/>
    </source>
</evidence>
<keyword evidence="5" id="KW-0028">Amino-acid biosynthesis</keyword>
<dbReference type="InterPro" id="IPR022893">
    <property type="entry name" value="Shikimate_DH_fam"/>
</dbReference>
<gene>
    <name evidence="9" type="ORF">EXN61_24815</name>
</gene>
<dbReference type="InterPro" id="IPR006151">
    <property type="entry name" value="Shikm_DH/Glu-tRNA_Rdtase"/>
</dbReference>
<comment type="pathway">
    <text evidence="1">Metabolic intermediate biosynthesis; chorismate biosynthesis; chorismate from D-erythrose 4-phosphate and phosphoenolpyruvate: step 4/7.</text>
</comment>
<proteinExistence type="predicted"/>
<protein>
    <recommendedName>
        <fullName evidence="2">shikimate dehydrogenase (NADP(+))</fullName>
        <ecNumber evidence="2">1.1.1.25</ecNumber>
    </recommendedName>
</protein>
<evidence type="ECO:0000256" key="3">
    <source>
        <dbReference type="ARBA" id="ARBA00022857"/>
    </source>
</evidence>
<keyword evidence="5" id="KW-0057">Aromatic amino acid biosynthesis</keyword>
<keyword evidence="3" id="KW-0521">NADP</keyword>
<organism evidence="9 10">
    <name type="scientific">Agrobacterium tumefaciens</name>
    <dbReference type="NCBI Taxonomy" id="358"/>
    <lineage>
        <taxon>Bacteria</taxon>
        <taxon>Pseudomonadati</taxon>
        <taxon>Pseudomonadota</taxon>
        <taxon>Alphaproteobacteria</taxon>
        <taxon>Hyphomicrobiales</taxon>
        <taxon>Rhizobiaceae</taxon>
        <taxon>Rhizobium/Agrobacterium group</taxon>
        <taxon>Agrobacterium</taxon>
        <taxon>Agrobacterium tumefaciens complex</taxon>
    </lineage>
</organism>
<dbReference type="Proteomes" id="UP000317023">
    <property type="component" value="Unassembled WGS sequence"/>
</dbReference>
<accession>A0A546XJH9</accession>
<dbReference type="PANTHER" id="PTHR21089:SF1">
    <property type="entry name" value="BIFUNCTIONAL 3-DEHYDROQUINATE DEHYDRATASE_SHIKIMATE DEHYDROGENASE, CHLOROPLASTIC"/>
    <property type="match status" value="1"/>
</dbReference>
<name>A0A546XJH9_AGRTU</name>
<evidence type="ECO:0000313" key="9">
    <source>
        <dbReference type="EMBL" id="TRB00892.1"/>
    </source>
</evidence>
<evidence type="ECO:0000256" key="1">
    <source>
        <dbReference type="ARBA" id="ARBA00004871"/>
    </source>
</evidence>
<dbReference type="SUPFAM" id="SSF53223">
    <property type="entry name" value="Aminoacid dehydrogenase-like, N-terminal domain"/>
    <property type="match status" value="1"/>
</dbReference>
<dbReference type="AlphaFoldDB" id="A0A546XJH9"/>
<reference evidence="9 10" key="1">
    <citation type="journal article" date="2019" name="Appl. Microbiol. Biotechnol.">
        <title>Differential efficiency of wild type rhizogenic strains for rol gene transformation of plants.</title>
        <authorList>
            <person name="Desmet S."/>
            <person name="De Keyser E."/>
            <person name="Van Vaerenbergh J."/>
            <person name="Baeyen S."/>
            <person name="Van Huylenbroeck J."/>
            <person name="Geelen D."/>
            <person name="Dhooghe E."/>
        </authorList>
    </citation>
    <scope>NUCLEOTIDE SEQUENCE [LARGE SCALE GENOMIC DNA]</scope>
    <source>
        <strain evidence="9 10">MAFF210266</strain>
    </source>
</reference>
<evidence type="ECO:0000259" key="7">
    <source>
        <dbReference type="Pfam" id="PF01488"/>
    </source>
</evidence>